<gene>
    <name evidence="2" type="ORF">SDC9_169719</name>
</gene>
<keyword evidence="1" id="KW-0812">Transmembrane</keyword>
<reference evidence="2" key="1">
    <citation type="submission" date="2019-08" db="EMBL/GenBank/DDBJ databases">
        <authorList>
            <person name="Kucharzyk K."/>
            <person name="Murdoch R.W."/>
            <person name="Higgins S."/>
            <person name="Loffler F."/>
        </authorList>
    </citation>
    <scope>NUCLEOTIDE SEQUENCE</scope>
</reference>
<proteinExistence type="predicted"/>
<feature type="transmembrane region" description="Helical" evidence="1">
    <location>
        <begin position="51"/>
        <end position="72"/>
    </location>
</feature>
<dbReference type="AlphaFoldDB" id="A0A645G879"/>
<name>A0A645G879_9ZZZZ</name>
<dbReference type="EMBL" id="VSSQ01070549">
    <property type="protein sequence ID" value="MPN22336.1"/>
    <property type="molecule type" value="Genomic_DNA"/>
</dbReference>
<keyword evidence="1" id="KW-1133">Transmembrane helix</keyword>
<organism evidence="2">
    <name type="scientific">bioreactor metagenome</name>
    <dbReference type="NCBI Taxonomy" id="1076179"/>
    <lineage>
        <taxon>unclassified sequences</taxon>
        <taxon>metagenomes</taxon>
        <taxon>ecological metagenomes</taxon>
    </lineage>
</organism>
<comment type="caution">
    <text evidence="2">The sequence shown here is derived from an EMBL/GenBank/DDBJ whole genome shotgun (WGS) entry which is preliminary data.</text>
</comment>
<sequence>MQVTIYFYEALLHDIFRILHVAANPVGDSKRHILISIDKVRERGSIARKHLLHTLIFVHRNGLFLIGFFLLLS</sequence>
<evidence type="ECO:0000313" key="2">
    <source>
        <dbReference type="EMBL" id="MPN22336.1"/>
    </source>
</evidence>
<keyword evidence="1" id="KW-0472">Membrane</keyword>
<evidence type="ECO:0000256" key="1">
    <source>
        <dbReference type="SAM" id="Phobius"/>
    </source>
</evidence>
<accession>A0A645G879</accession>
<protein>
    <submittedName>
        <fullName evidence="2">Uncharacterized protein</fullName>
    </submittedName>
</protein>